<organism evidence="1 2">
    <name type="scientific">Brassica napus</name>
    <name type="common">Rape</name>
    <dbReference type="NCBI Taxonomy" id="3708"/>
    <lineage>
        <taxon>Eukaryota</taxon>
        <taxon>Viridiplantae</taxon>
        <taxon>Streptophyta</taxon>
        <taxon>Embryophyta</taxon>
        <taxon>Tracheophyta</taxon>
        <taxon>Spermatophyta</taxon>
        <taxon>Magnoliopsida</taxon>
        <taxon>eudicotyledons</taxon>
        <taxon>Gunneridae</taxon>
        <taxon>Pentapetalae</taxon>
        <taxon>rosids</taxon>
        <taxon>malvids</taxon>
        <taxon>Brassicales</taxon>
        <taxon>Brassicaceae</taxon>
        <taxon>Brassiceae</taxon>
        <taxon>Brassica</taxon>
    </lineage>
</organism>
<comment type="caution">
    <text evidence="1">The sequence shown here is derived from an EMBL/GenBank/DDBJ whole genome shotgun (WGS) entry which is preliminary data.</text>
</comment>
<name>A0ABQ8CKS1_BRANA</name>
<proteinExistence type="predicted"/>
<feature type="non-terminal residue" evidence="1">
    <location>
        <position position="249"/>
    </location>
</feature>
<evidence type="ECO:0000313" key="1">
    <source>
        <dbReference type="EMBL" id="KAH0917628.1"/>
    </source>
</evidence>
<dbReference type="EMBL" id="JAGKQM010000007">
    <property type="protein sequence ID" value="KAH0917628.1"/>
    <property type="molecule type" value="Genomic_DNA"/>
</dbReference>
<protein>
    <submittedName>
        <fullName evidence="1">Uncharacterized protein</fullName>
    </submittedName>
</protein>
<dbReference type="Proteomes" id="UP000824890">
    <property type="component" value="Unassembled WGS sequence"/>
</dbReference>
<gene>
    <name evidence="1" type="ORF">HID58_025288</name>
</gene>
<evidence type="ECO:0000313" key="2">
    <source>
        <dbReference type="Proteomes" id="UP000824890"/>
    </source>
</evidence>
<sequence length="249" mass="28143">MLRDDLQTLANTTLELPGFRILAKYVIQGSDLNRNAASTRVMNPDFVQIFVGRGCLNFPRSFEFRGLIPVTTGLGKKIVSIGDLNTFISNSNERYKAIFDNIVFVILNLKIAWKNSKFISVFRYMKRISYVKLQLLESSDKMDVHLSHAPAATGSWRNMGLPSSEKCDSPHVTGVISNIMFRVELFVDDGKDSATFTVFNNEMTKLTKKIDVLALDVIRVTPYNFTPNHRTFIVSTISEDLNFGTQEEV</sequence>
<keyword evidence="2" id="KW-1185">Reference proteome</keyword>
<reference evidence="1 2" key="1">
    <citation type="submission" date="2021-05" db="EMBL/GenBank/DDBJ databases">
        <title>Genome Assembly of Synthetic Allotetraploid Brassica napus Reveals Homoeologous Exchanges between Subgenomes.</title>
        <authorList>
            <person name="Davis J.T."/>
        </authorList>
    </citation>
    <scope>NUCLEOTIDE SEQUENCE [LARGE SCALE GENOMIC DNA]</scope>
    <source>
        <strain evidence="2">cv. Da-Ae</strain>
        <tissue evidence="1">Seedling</tissue>
    </source>
</reference>
<accession>A0ABQ8CKS1</accession>